<gene>
    <name evidence="2" type="ORF">RXV79_05135</name>
</gene>
<dbReference type="PANTHER" id="PTHR12526:SF638">
    <property type="entry name" value="SPORE COAT PROTEIN SA"/>
    <property type="match status" value="1"/>
</dbReference>
<dbReference type="Proteomes" id="UP001303946">
    <property type="component" value="Chromosome"/>
</dbReference>
<dbReference type="PANTHER" id="PTHR12526">
    <property type="entry name" value="GLYCOSYLTRANSFERASE"/>
    <property type="match status" value="1"/>
</dbReference>
<proteinExistence type="predicted"/>
<evidence type="ECO:0000313" key="2">
    <source>
        <dbReference type="EMBL" id="WOB09447.1"/>
    </source>
</evidence>
<dbReference type="EMBL" id="CP136336">
    <property type="protein sequence ID" value="WOB09447.1"/>
    <property type="molecule type" value="Genomic_DNA"/>
</dbReference>
<dbReference type="CDD" id="cd03808">
    <property type="entry name" value="GT4_CapM-like"/>
    <property type="match status" value="1"/>
</dbReference>
<dbReference type="SUPFAM" id="SSF53756">
    <property type="entry name" value="UDP-Glycosyltransferase/glycogen phosphorylase"/>
    <property type="match status" value="1"/>
</dbReference>
<organism evidence="2 3">
    <name type="scientific">Piscinibacter gummiphilus</name>
    <dbReference type="NCBI Taxonomy" id="946333"/>
    <lineage>
        <taxon>Bacteria</taxon>
        <taxon>Pseudomonadati</taxon>
        <taxon>Pseudomonadota</taxon>
        <taxon>Betaproteobacteria</taxon>
        <taxon>Burkholderiales</taxon>
        <taxon>Sphaerotilaceae</taxon>
        <taxon>Piscinibacter</taxon>
    </lineage>
</organism>
<evidence type="ECO:0000259" key="1">
    <source>
        <dbReference type="Pfam" id="PF13579"/>
    </source>
</evidence>
<dbReference type="Pfam" id="PF13579">
    <property type="entry name" value="Glyco_trans_4_4"/>
    <property type="match status" value="1"/>
</dbReference>
<dbReference type="Gene3D" id="3.40.50.2000">
    <property type="entry name" value="Glycogen Phosphorylase B"/>
    <property type="match status" value="2"/>
</dbReference>
<name>A0ABZ0D2I0_9BURK</name>
<protein>
    <submittedName>
        <fullName evidence="2">Glycosyltransferase family 4 protein</fullName>
    </submittedName>
</protein>
<evidence type="ECO:0000313" key="3">
    <source>
        <dbReference type="Proteomes" id="UP001303946"/>
    </source>
</evidence>
<dbReference type="RefSeq" id="WP_316702400.1">
    <property type="nucleotide sequence ID" value="NZ_CP136336.1"/>
</dbReference>
<dbReference type="Pfam" id="PF13692">
    <property type="entry name" value="Glyco_trans_1_4"/>
    <property type="match status" value="1"/>
</dbReference>
<accession>A0ABZ0D2I0</accession>
<sequence length="375" mass="41040">MSRSLTITFCCNTAFAIANFRAGVIRTLIQQGHRVVVVAPDDGVYMGVLRDMGAECIAWSLSGRSTQPLREWSALNELTAIYRKVKPNLAFNYTIKSVIYGAIAARRTGVPTVSVITGLGYVFLNRGWVSSIARALYARTLRWSREVWFLNADDEETFQSLGLVEGTRVRRLPGEGVNMNHFALQPLPGSLAAGRTFLMIGRLLRDKGVLEFVEAARRVHKACPTTRFQLLGAADDENPTAISRKQVDEWVAEGVVEYLGVVRDVRPSIAAADCVVLPSYREGAPRSLLEAASMGRPLVATNVPGCRDVVLPEVSGFLCEARNAQSLADAMLHAATLADEAFTAMGLQGLDHVAKTFDERVVVQNYLSTIDRLVP</sequence>
<keyword evidence="3" id="KW-1185">Reference proteome</keyword>
<feature type="domain" description="Glycosyltransferase subfamily 4-like N-terminal" evidence="1">
    <location>
        <begin position="23"/>
        <end position="173"/>
    </location>
</feature>
<dbReference type="InterPro" id="IPR028098">
    <property type="entry name" value="Glyco_trans_4-like_N"/>
</dbReference>
<reference evidence="2 3" key="1">
    <citation type="submission" date="2023-10" db="EMBL/GenBank/DDBJ databases">
        <title>Bacteria for the degradation of biodegradable plastic PBAT(Polybutylene adipate terephthalate).</title>
        <authorList>
            <person name="Weon H.-Y."/>
            <person name="Yeon J."/>
        </authorList>
    </citation>
    <scope>NUCLEOTIDE SEQUENCE [LARGE SCALE GENOMIC DNA]</scope>
    <source>
        <strain evidence="2 3">SBD 7-3</strain>
    </source>
</reference>